<dbReference type="PANTHER" id="PTHR10127:SF861">
    <property type="entry name" value="DORSAL-VENTRAL PATTERNING PROTEIN TOLLOID-RELATED"/>
    <property type="match status" value="1"/>
</dbReference>
<dbReference type="GO" id="GO:0046872">
    <property type="term" value="F:metal ion binding"/>
    <property type="evidence" value="ECO:0007669"/>
    <property type="project" value="UniProtKB-KW"/>
</dbReference>
<evidence type="ECO:0000313" key="12">
    <source>
        <dbReference type="Proteomes" id="UP000281553"/>
    </source>
</evidence>
<keyword evidence="4 8" id="KW-0862">Zinc</keyword>
<dbReference type="PRINTS" id="PR00480">
    <property type="entry name" value="ASTACIN"/>
</dbReference>
<dbReference type="AlphaFoldDB" id="A0A3P7P5G7"/>
<protein>
    <recommendedName>
        <fullName evidence="8">Metalloendopeptidase</fullName>
        <ecNumber evidence="8">3.4.24.-</ecNumber>
    </recommendedName>
</protein>
<evidence type="ECO:0000256" key="8">
    <source>
        <dbReference type="RuleBase" id="RU361183"/>
    </source>
</evidence>
<evidence type="ECO:0000259" key="10">
    <source>
        <dbReference type="PROSITE" id="PS51864"/>
    </source>
</evidence>
<dbReference type="InterPro" id="IPR024079">
    <property type="entry name" value="MetalloPept_cat_dom_sf"/>
</dbReference>
<comment type="cofactor">
    <cofactor evidence="8">
        <name>Zn(2+)</name>
        <dbReference type="ChEBI" id="CHEBI:29105"/>
    </cofactor>
    <text evidence="8">Binds 1 zinc ion per subunit.</text>
</comment>
<dbReference type="InterPro" id="IPR001506">
    <property type="entry name" value="Peptidase_M12A"/>
</dbReference>
<evidence type="ECO:0000256" key="1">
    <source>
        <dbReference type="ARBA" id="ARBA00022670"/>
    </source>
</evidence>
<reference evidence="11 12" key="1">
    <citation type="submission" date="2018-11" db="EMBL/GenBank/DDBJ databases">
        <authorList>
            <consortium name="Pathogen Informatics"/>
        </authorList>
    </citation>
    <scope>NUCLEOTIDE SEQUENCE [LARGE SCALE GENOMIC DNA]</scope>
</reference>
<keyword evidence="6" id="KW-1015">Disulfide bond</keyword>
<comment type="caution">
    <text evidence="7">Lacks conserved residue(s) required for the propagation of feature annotation.</text>
</comment>
<dbReference type="Gene3D" id="3.40.390.10">
    <property type="entry name" value="Collagenase (Catalytic Domain)"/>
    <property type="match status" value="1"/>
</dbReference>
<dbReference type="Proteomes" id="UP000281553">
    <property type="component" value="Unassembled WGS sequence"/>
</dbReference>
<feature type="domain" description="CUB" evidence="9">
    <location>
        <begin position="82"/>
        <end position="169"/>
    </location>
</feature>
<keyword evidence="2 8" id="KW-0479">Metal-binding</keyword>
<dbReference type="SUPFAM" id="SSF55486">
    <property type="entry name" value="Metalloproteases ('zincins'), catalytic domain"/>
    <property type="match status" value="1"/>
</dbReference>
<accession>A0A3P7P5G7</accession>
<feature type="domain" description="Peptidase M12A" evidence="10">
    <location>
        <begin position="1"/>
        <end position="80"/>
    </location>
</feature>
<sequence>MKENILPKELYNFDAKKSHEVDSLDEPYDYDSIMHYKRTLFAKPGKAETIRPNDPKAIIGLIPNLSPGDIRQTNKLYKCPSCGRTLLQSAGTFSSSKIQSPLAEESFCQWRIRVERDERVYLHFTHMDMLSAVDSTQPLMNTAEECKDEYVEVHDGYHGNSILLGMWKN</sequence>
<dbReference type="InterPro" id="IPR035914">
    <property type="entry name" value="Sperma_CUB_dom_sf"/>
</dbReference>
<evidence type="ECO:0000256" key="2">
    <source>
        <dbReference type="ARBA" id="ARBA00022723"/>
    </source>
</evidence>
<dbReference type="InterPro" id="IPR000859">
    <property type="entry name" value="CUB_dom"/>
</dbReference>
<dbReference type="Gene3D" id="2.60.120.290">
    <property type="entry name" value="Spermadhesin, CUB domain"/>
    <property type="match status" value="1"/>
</dbReference>
<name>A0A3P7P5G7_DIBLA</name>
<keyword evidence="5 8" id="KW-0482">Metalloprotease</keyword>
<evidence type="ECO:0000256" key="3">
    <source>
        <dbReference type="ARBA" id="ARBA00022801"/>
    </source>
</evidence>
<proteinExistence type="predicted"/>
<evidence type="ECO:0000259" key="9">
    <source>
        <dbReference type="PROSITE" id="PS01180"/>
    </source>
</evidence>
<keyword evidence="12" id="KW-1185">Reference proteome</keyword>
<dbReference type="CDD" id="cd00041">
    <property type="entry name" value="CUB"/>
    <property type="match status" value="1"/>
</dbReference>
<evidence type="ECO:0000256" key="4">
    <source>
        <dbReference type="ARBA" id="ARBA00022833"/>
    </source>
</evidence>
<dbReference type="OrthoDB" id="431034at2759"/>
<keyword evidence="3 8" id="KW-0378">Hydrolase</keyword>
<dbReference type="PANTHER" id="PTHR10127">
    <property type="entry name" value="DISCOIDIN, CUB, EGF, LAMININ , AND ZINC METALLOPROTEASE DOMAIN CONTAINING"/>
    <property type="match status" value="1"/>
</dbReference>
<dbReference type="EMBL" id="UYRU01062388">
    <property type="protein sequence ID" value="VDN15402.1"/>
    <property type="molecule type" value="Genomic_DNA"/>
</dbReference>
<evidence type="ECO:0000256" key="7">
    <source>
        <dbReference type="PROSITE-ProRule" id="PRU00059"/>
    </source>
</evidence>
<dbReference type="GO" id="GO:0006508">
    <property type="term" value="P:proteolysis"/>
    <property type="evidence" value="ECO:0007669"/>
    <property type="project" value="UniProtKB-KW"/>
</dbReference>
<dbReference type="PROSITE" id="PS51864">
    <property type="entry name" value="ASTACIN"/>
    <property type="match status" value="1"/>
</dbReference>
<dbReference type="Pfam" id="PF01400">
    <property type="entry name" value="Astacin"/>
    <property type="match status" value="1"/>
</dbReference>
<dbReference type="Pfam" id="PF00431">
    <property type="entry name" value="CUB"/>
    <property type="match status" value="1"/>
</dbReference>
<dbReference type="GO" id="GO:0004222">
    <property type="term" value="F:metalloendopeptidase activity"/>
    <property type="evidence" value="ECO:0007669"/>
    <property type="project" value="UniProtKB-UniRule"/>
</dbReference>
<dbReference type="SUPFAM" id="SSF49854">
    <property type="entry name" value="Spermadhesin, CUB domain"/>
    <property type="match status" value="1"/>
</dbReference>
<dbReference type="EC" id="3.4.24.-" evidence="8"/>
<evidence type="ECO:0000256" key="5">
    <source>
        <dbReference type="ARBA" id="ARBA00023049"/>
    </source>
</evidence>
<keyword evidence="1 8" id="KW-0645">Protease</keyword>
<dbReference type="PROSITE" id="PS01180">
    <property type="entry name" value="CUB"/>
    <property type="match status" value="1"/>
</dbReference>
<evidence type="ECO:0000313" key="11">
    <source>
        <dbReference type="EMBL" id="VDN15402.1"/>
    </source>
</evidence>
<gene>
    <name evidence="11" type="ORF">DILT_LOCUS11233</name>
</gene>
<organism evidence="11 12">
    <name type="scientific">Dibothriocephalus latus</name>
    <name type="common">Fish tapeworm</name>
    <name type="synonym">Diphyllobothrium latum</name>
    <dbReference type="NCBI Taxonomy" id="60516"/>
    <lineage>
        <taxon>Eukaryota</taxon>
        <taxon>Metazoa</taxon>
        <taxon>Spiralia</taxon>
        <taxon>Lophotrochozoa</taxon>
        <taxon>Platyhelminthes</taxon>
        <taxon>Cestoda</taxon>
        <taxon>Eucestoda</taxon>
        <taxon>Diphyllobothriidea</taxon>
        <taxon>Diphyllobothriidae</taxon>
        <taxon>Dibothriocephalus</taxon>
    </lineage>
</organism>
<evidence type="ECO:0000256" key="6">
    <source>
        <dbReference type="ARBA" id="ARBA00023157"/>
    </source>
</evidence>